<evidence type="ECO:0000256" key="3">
    <source>
        <dbReference type="ARBA" id="ARBA00020218"/>
    </source>
</evidence>
<dbReference type="GO" id="GO:0045150">
    <property type="term" value="P:acetoin catabolic process"/>
    <property type="evidence" value="ECO:0007669"/>
    <property type="project" value="UniProtKB-UniPathway"/>
</dbReference>
<dbReference type="PANTHER" id="PTHR10625">
    <property type="entry name" value="HISTONE DEACETYLASE HDAC1-RELATED"/>
    <property type="match status" value="1"/>
</dbReference>
<evidence type="ECO:0000313" key="7">
    <source>
        <dbReference type="Proteomes" id="UP000437709"/>
    </source>
</evidence>
<reference evidence="6 7" key="1">
    <citation type="submission" date="2019-10" db="EMBL/GenBank/DDBJ databases">
        <title>Georgenia wutianyii sp. nov. and Georgenia yuyongxinii sp. nov. isolated from plateau pika (Ochotona curzoniae) in the Qinghai-Tibet plateau of China.</title>
        <authorList>
            <person name="Tian Z."/>
        </authorList>
    </citation>
    <scope>NUCLEOTIDE SEQUENCE [LARGE SCALE GENOMIC DNA]</scope>
    <source>
        <strain evidence="6 7">JCM 19765</strain>
    </source>
</reference>
<comment type="caution">
    <text evidence="6">The sequence shown here is derived from an EMBL/GenBank/DDBJ whole genome shotgun (WGS) entry which is preliminary data.</text>
</comment>
<dbReference type="UniPathway" id="UPA00040"/>
<dbReference type="Proteomes" id="UP000437709">
    <property type="component" value="Unassembled WGS sequence"/>
</dbReference>
<dbReference type="CDD" id="cd09994">
    <property type="entry name" value="HDAC_AcuC_like"/>
    <property type="match status" value="1"/>
</dbReference>
<dbReference type="PRINTS" id="PR01272">
    <property type="entry name" value="ACUCPROTEIN"/>
</dbReference>
<dbReference type="InterPro" id="IPR000286">
    <property type="entry name" value="HDACs"/>
</dbReference>
<dbReference type="Gene3D" id="3.40.800.20">
    <property type="entry name" value="Histone deacetylase domain"/>
    <property type="match status" value="1"/>
</dbReference>
<comment type="similarity">
    <text evidence="2">Belongs to the histone deacetylase family.</text>
</comment>
<keyword evidence="4" id="KW-0006">Acetoin catabolism</keyword>
<dbReference type="InterPro" id="IPR003085">
    <property type="entry name" value="AcuC"/>
</dbReference>
<evidence type="ECO:0000256" key="1">
    <source>
        <dbReference type="ARBA" id="ARBA00005101"/>
    </source>
</evidence>
<protein>
    <recommendedName>
        <fullName evidence="3">Acetoin utilization protein AcuC</fullName>
    </recommendedName>
</protein>
<evidence type="ECO:0000313" key="6">
    <source>
        <dbReference type="EMBL" id="MPV38243.1"/>
    </source>
</evidence>
<dbReference type="InterPro" id="IPR023696">
    <property type="entry name" value="Ureohydrolase_dom_sf"/>
</dbReference>
<dbReference type="GO" id="GO:0004407">
    <property type="term" value="F:histone deacetylase activity"/>
    <property type="evidence" value="ECO:0007669"/>
    <property type="project" value="TreeGrafter"/>
</dbReference>
<evidence type="ECO:0000259" key="5">
    <source>
        <dbReference type="Pfam" id="PF00850"/>
    </source>
</evidence>
<dbReference type="PANTHER" id="PTHR10625:SF10">
    <property type="entry name" value="HISTONE DEACETYLASE HDAC1"/>
    <property type="match status" value="1"/>
</dbReference>
<dbReference type="InterPro" id="IPR037138">
    <property type="entry name" value="His_deacetylse_dom_sf"/>
</dbReference>
<feature type="domain" description="Histone deacetylase" evidence="5">
    <location>
        <begin position="20"/>
        <end position="316"/>
    </location>
</feature>
<dbReference type="OrthoDB" id="9808367at2"/>
<proteinExistence type="inferred from homology"/>
<name>A0A6N7EMD3_9MICO</name>
<evidence type="ECO:0000256" key="4">
    <source>
        <dbReference type="ARBA" id="ARBA00022627"/>
    </source>
</evidence>
<dbReference type="EMBL" id="WHPC01000069">
    <property type="protein sequence ID" value="MPV38243.1"/>
    <property type="molecule type" value="Genomic_DNA"/>
</dbReference>
<evidence type="ECO:0000256" key="2">
    <source>
        <dbReference type="ARBA" id="ARBA00005947"/>
    </source>
</evidence>
<gene>
    <name evidence="6" type="ORF">GB881_14510</name>
</gene>
<keyword evidence="7" id="KW-1185">Reference proteome</keyword>
<sequence>MGALIVWSPELVGYDFGAGHPMAPVRLVLTQELLTALGLLELPDLEVADAPLAEDADLLRVHDADYVQAVRRAEEDGQPRPERGLGDEDTPVFGQVHTASARIAGATLAAAKAVWTGAADRAVSLAGGMHHAMPQRASGFCVYNDIAVAIAWLLDNGARRVAYVDLDAHHGDGVERAFWDDDRVLTISVHQHPGSLFPGTGYPQDIGSAAARGSAVNVALPPRTGDAGWLRAVEALAVPLVSEHAPDILITQHGCDCHGTDPLAELDVSVDAQRAAAVMMGALADRCAGGRWVATGGGGYEVVGVVPRVWAHLVAVVAGHPLDPATPVPDAWRSMIWDLTEVDAPQTMTDGRTTELARFAEGYNPDDEVDRAIMATRQAVFPWHGLDPFLD</sequence>
<dbReference type="InterPro" id="IPR023801">
    <property type="entry name" value="His_deacetylse_dom"/>
</dbReference>
<dbReference type="PRINTS" id="PR01270">
    <property type="entry name" value="HDASUPER"/>
</dbReference>
<accession>A0A6N7EMD3</accession>
<dbReference type="RefSeq" id="WP_152194619.1">
    <property type="nucleotide sequence ID" value="NZ_VUKD01000002.1"/>
</dbReference>
<comment type="pathway">
    <text evidence="1">Ketone degradation; acetoin degradation.</text>
</comment>
<dbReference type="Pfam" id="PF00850">
    <property type="entry name" value="Hist_deacetyl"/>
    <property type="match status" value="1"/>
</dbReference>
<organism evidence="6 7">
    <name type="scientific">Georgenia subflava</name>
    <dbReference type="NCBI Taxonomy" id="1622177"/>
    <lineage>
        <taxon>Bacteria</taxon>
        <taxon>Bacillati</taxon>
        <taxon>Actinomycetota</taxon>
        <taxon>Actinomycetes</taxon>
        <taxon>Micrococcales</taxon>
        <taxon>Bogoriellaceae</taxon>
        <taxon>Georgenia</taxon>
    </lineage>
</organism>
<dbReference type="GO" id="GO:0040029">
    <property type="term" value="P:epigenetic regulation of gene expression"/>
    <property type="evidence" value="ECO:0007669"/>
    <property type="project" value="TreeGrafter"/>
</dbReference>
<dbReference type="AlphaFoldDB" id="A0A6N7EMD3"/>
<dbReference type="SUPFAM" id="SSF52768">
    <property type="entry name" value="Arginase/deacetylase"/>
    <property type="match status" value="1"/>
</dbReference>